<evidence type="ECO:0000259" key="6">
    <source>
        <dbReference type="PROSITE" id="PS50111"/>
    </source>
</evidence>
<dbReference type="EMBL" id="SLWY01000012">
    <property type="protein sequence ID" value="TCO80781.1"/>
    <property type="molecule type" value="Genomic_DNA"/>
</dbReference>
<organism evidence="8 9">
    <name type="scientific">Plasticicumulans lactativorans</name>
    <dbReference type="NCBI Taxonomy" id="1133106"/>
    <lineage>
        <taxon>Bacteria</taxon>
        <taxon>Pseudomonadati</taxon>
        <taxon>Pseudomonadota</taxon>
        <taxon>Gammaproteobacteria</taxon>
        <taxon>Candidatus Competibacteraceae</taxon>
        <taxon>Plasticicumulans</taxon>
    </lineage>
</organism>
<dbReference type="GO" id="GO:0007165">
    <property type="term" value="P:signal transduction"/>
    <property type="evidence" value="ECO:0007669"/>
    <property type="project" value="UniProtKB-KW"/>
</dbReference>
<evidence type="ECO:0000256" key="5">
    <source>
        <dbReference type="SAM" id="MobiDB-lite"/>
    </source>
</evidence>
<dbReference type="RefSeq" id="WP_132543049.1">
    <property type="nucleotide sequence ID" value="NZ_SLWY01000012.1"/>
</dbReference>
<dbReference type="InterPro" id="IPR004089">
    <property type="entry name" value="MCPsignal_dom"/>
</dbReference>
<dbReference type="PANTHER" id="PTHR32089:SF112">
    <property type="entry name" value="LYSOZYME-LIKE PROTEIN-RELATED"/>
    <property type="match status" value="1"/>
</dbReference>
<comment type="similarity">
    <text evidence="3">Belongs to the methyl-accepting chemotaxis (MCP) protein family.</text>
</comment>
<dbReference type="Proteomes" id="UP000295765">
    <property type="component" value="Unassembled WGS sequence"/>
</dbReference>
<feature type="region of interest" description="Disordered" evidence="5">
    <location>
        <begin position="268"/>
        <end position="323"/>
    </location>
</feature>
<evidence type="ECO:0000313" key="9">
    <source>
        <dbReference type="Proteomes" id="UP000295765"/>
    </source>
</evidence>
<dbReference type="OrthoDB" id="9129300at2"/>
<dbReference type="InterPro" id="IPR004090">
    <property type="entry name" value="Chemotax_Me-accpt_rcpt"/>
</dbReference>
<evidence type="ECO:0000313" key="8">
    <source>
        <dbReference type="EMBL" id="TCO80781.1"/>
    </source>
</evidence>
<dbReference type="PRINTS" id="PR00260">
    <property type="entry name" value="CHEMTRNSDUCR"/>
</dbReference>
<dbReference type="SMART" id="SM00283">
    <property type="entry name" value="MA"/>
    <property type="match status" value="1"/>
</dbReference>
<protein>
    <submittedName>
        <fullName evidence="8">Methyl-accepting chemotaxis protein</fullName>
    </submittedName>
</protein>
<dbReference type="PROSITE" id="PS50885">
    <property type="entry name" value="HAMP"/>
    <property type="match status" value="1"/>
</dbReference>
<gene>
    <name evidence="8" type="ORF">EV699_112121</name>
</gene>
<dbReference type="SUPFAM" id="SSF58104">
    <property type="entry name" value="Methyl-accepting chemotaxis protein (MCP) signaling domain"/>
    <property type="match status" value="1"/>
</dbReference>
<dbReference type="Gene3D" id="1.10.287.950">
    <property type="entry name" value="Methyl-accepting chemotaxis protein"/>
    <property type="match status" value="1"/>
</dbReference>
<evidence type="ECO:0000259" key="7">
    <source>
        <dbReference type="PROSITE" id="PS50885"/>
    </source>
</evidence>
<dbReference type="SMART" id="SM00304">
    <property type="entry name" value="HAMP"/>
    <property type="match status" value="2"/>
</dbReference>
<dbReference type="InterPro" id="IPR003660">
    <property type="entry name" value="HAMP_dom"/>
</dbReference>
<dbReference type="PROSITE" id="PS50111">
    <property type="entry name" value="CHEMOTAXIS_TRANSDUC_2"/>
    <property type="match status" value="1"/>
</dbReference>
<dbReference type="AlphaFoldDB" id="A0A4R2L166"/>
<comment type="subcellular location">
    <subcellularLocation>
        <location evidence="1">Membrane</location>
    </subcellularLocation>
</comment>
<evidence type="ECO:0000256" key="1">
    <source>
        <dbReference type="ARBA" id="ARBA00004370"/>
    </source>
</evidence>
<proteinExistence type="inferred from homology"/>
<keyword evidence="9" id="KW-1185">Reference proteome</keyword>
<dbReference type="GO" id="GO:0016020">
    <property type="term" value="C:membrane"/>
    <property type="evidence" value="ECO:0007669"/>
    <property type="project" value="UniProtKB-SubCell"/>
</dbReference>
<dbReference type="Gene3D" id="1.10.8.500">
    <property type="entry name" value="HAMP domain in histidine kinase"/>
    <property type="match status" value="1"/>
</dbReference>
<reference evidence="8 9" key="1">
    <citation type="submission" date="2019-03" db="EMBL/GenBank/DDBJ databases">
        <title>Genomic Encyclopedia of Type Strains, Phase IV (KMG-IV): sequencing the most valuable type-strain genomes for metagenomic binning, comparative biology and taxonomic classification.</title>
        <authorList>
            <person name="Goeker M."/>
        </authorList>
    </citation>
    <scope>NUCLEOTIDE SEQUENCE [LARGE SCALE GENOMIC DNA]</scope>
    <source>
        <strain evidence="8 9">DSM 25287</strain>
    </source>
</reference>
<name>A0A4R2L166_9GAMM</name>
<feature type="domain" description="Methyl-accepting transducer" evidence="6">
    <location>
        <begin position="341"/>
        <end position="584"/>
    </location>
</feature>
<accession>A0A4R2L166</accession>
<keyword evidence="2 4" id="KW-0807">Transducer</keyword>
<dbReference type="GO" id="GO:0006935">
    <property type="term" value="P:chemotaxis"/>
    <property type="evidence" value="ECO:0007669"/>
    <property type="project" value="InterPro"/>
</dbReference>
<dbReference type="Pfam" id="PF00672">
    <property type="entry name" value="HAMP"/>
    <property type="match status" value="1"/>
</dbReference>
<evidence type="ECO:0000256" key="2">
    <source>
        <dbReference type="ARBA" id="ARBA00023224"/>
    </source>
</evidence>
<dbReference type="GO" id="GO:0004888">
    <property type="term" value="F:transmembrane signaling receptor activity"/>
    <property type="evidence" value="ECO:0007669"/>
    <property type="project" value="InterPro"/>
</dbReference>
<sequence length="604" mass="62802">MKTKEHMDGIGARLRRSSLLSGGAIVLLALVALTSVQWLRLQLGDSRRAAAALREHLGADMMHDALRADVLLARQIGASGAPAEQAQVREDLAGHAHDLEQAIAANRAAEGLPQALHEQIVAVEAPLAAYIAAARADVAAVLERGDASPARFAAFMERFSALEDAMEKVTEQIQAFVAASDEAGDRVVWFAITGCTLMSLAAIGVCVHGARRVQREVVTPLAHITEAMLALARGDRGVAVPELARGGEVGAIARAVQVFKDTATEAEHVAAEKSAEQQRFAAERERERGAAEQRRAEEAAARERAREEREADAERRRAEREARADRLTGLARTFDAQVLEALAAVEGACRELQGAAQGMGSTAGNTTARAQRVAAASAQAADGVRSVAAAVEQLAATVRSITAQAAESARIVARAVDAATRTQGQVEGLHGAAQTIGKVVDLINSVSEQTKLLALNASIEAARAGDAGRGFAVVAAEVKSLAGQTGQATHEIVAQVTAIQQRTQEAVTAIGGIAAIVGEVDRIARTIAAAVGEQSRATEDIARNLGVAADSTGDVSQTIGGVSAAATDAAAMAEQVSAAVAQLSMRAHHLRGDVDHFLAAIRTV</sequence>
<comment type="caution">
    <text evidence="8">The sequence shown here is derived from an EMBL/GenBank/DDBJ whole genome shotgun (WGS) entry which is preliminary data.</text>
</comment>
<evidence type="ECO:0000256" key="4">
    <source>
        <dbReference type="PROSITE-ProRule" id="PRU00284"/>
    </source>
</evidence>
<feature type="domain" description="HAMP" evidence="7">
    <location>
        <begin position="215"/>
        <end position="268"/>
    </location>
</feature>
<dbReference type="PANTHER" id="PTHR32089">
    <property type="entry name" value="METHYL-ACCEPTING CHEMOTAXIS PROTEIN MCPB"/>
    <property type="match status" value="1"/>
</dbReference>
<evidence type="ECO:0000256" key="3">
    <source>
        <dbReference type="ARBA" id="ARBA00029447"/>
    </source>
</evidence>
<dbReference type="Pfam" id="PF00015">
    <property type="entry name" value="MCPsignal"/>
    <property type="match status" value="1"/>
</dbReference>